<feature type="region of interest" description="Disordered" evidence="1">
    <location>
        <begin position="34"/>
        <end position="58"/>
    </location>
</feature>
<feature type="compositionally biased region" description="Polar residues" evidence="1">
    <location>
        <begin position="597"/>
        <end position="616"/>
    </location>
</feature>
<feature type="region of interest" description="Disordered" evidence="1">
    <location>
        <begin position="246"/>
        <end position="269"/>
    </location>
</feature>
<feature type="compositionally biased region" description="Polar residues" evidence="1">
    <location>
        <begin position="1145"/>
        <end position="1154"/>
    </location>
</feature>
<feature type="compositionally biased region" description="Low complexity" evidence="1">
    <location>
        <begin position="1125"/>
        <end position="1144"/>
    </location>
</feature>
<feature type="region of interest" description="Disordered" evidence="1">
    <location>
        <begin position="594"/>
        <end position="639"/>
    </location>
</feature>
<feature type="compositionally biased region" description="Basic and acidic residues" evidence="1">
    <location>
        <begin position="1065"/>
        <end position="1089"/>
    </location>
</feature>
<feature type="compositionally biased region" description="Polar residues" evidence="1">
    <location>
        <begin position="48"/>
        <end position="58"/>
    </location>
</feature>
<feature type="region of interest" description="Disordered" evidence="1">
    <location>
        <begin position="834"/>
        <end position="870"/>
    </location>
</feature>
<feature type="compositionally biased region" description="Acidic residues" evidence="1">
    <location>
        <begin position="163"/>
        <end position="172"/>
    </location>
</feature>
<evidence type="ECO:0008006" key="4">
    <source>
        <dbReference type="Google" id="ProtNLM"/>
    </source>
</evidence>
<feature type="compositionally biased region" description="Pro residues" evidence="1">
    <location>
        <begin position="352"/>
        <end position="364"/>
    </location>
</feature>
<feature type="compositionally biased region" description="Polar residues" evidence="1">
    <location>
        <begin position="442"/>
        <end position="460"/>
    </location>
</feature>
<feature type="compositionally biased region" description="Polar residues" evidence="1">
    <location>
        <begin position="629"/>
        <end position="639"/>
    </location>
</feature>
<reference evidence="2 3" key="1">
    <citation type="journal article" date="2023" name="Nucleic Acids Res.">
        <title>The hologenome of Daphnia magna reveals possible DNA methylation and microbiome-mediated evolution of the host genome.</title>
        <authorList>
            <person name="Chaturvedi A."/>
            <person name="Li X."/>
            <person name="Dhandapani V."/>
            <person name="Marshall H."/>
            <person name="Kissane S."/>
            <person name="Cuenca-Cambronero M."/>
            <person name="Asole G."/>
            <person name="Calvet F."/>
            <person name="Ruiz-Romero M."/>
            <person name="Marangio P."/>
            <person name="Guigo R."/>
            <person name="Rago D."/>
            <person name="Mirbahai L."/>
            <person name="Eastwood N."/>
            <person name="Colbourne J.K."/>
            <person name="Zhou J."/>
            <person name="Mallon E."/>
            <person name="Orsini L."/>
        </authorList>
    </citation>
    <scope>NUCLEOTIDE SEQUENCE [LARGE SCALE GENOMIC DNA]</scope>
    <source>
        <strain evidence="2">LRV0_1</strain>
    </source>
</reference>
<feature type="region of interest" description="Disordered" evidence="1">
    <location>
        <begin position="668"/>
        <end position="795"/>
    </location>
</feature>
<protein>
    <recommendedName>
        <fullName evidence="4">Serine-rich adhesin for platelets</fullName>
    </recommendedName>
</protein>
<feature type="region of interest" description="Disordered" evidence="1">
    <location>
        <begin position="346"/>
        <end position="460"/>
    </location>
</feature>
<evidence type="ECO:0000256" key="1">
    <source>
        <dbReference type="SAM" id="MobiDB-lite"/>
    </source>
</evidence>
<feature type="region of interest" description="Disordered" evidence="1">
    <location>
        <begin position="1122"/>
        <end position="1163"/>
    </location>
</feature>
<sequence length="1500" mass="162727">MSSICKSFESNAWRSDLCSHCFQSKEEHDLLLQPMTSSDPTKDVASSALPSSSTGLGSRYQSVLNHCRSSYRTGSTTTAAATIGSLTPVVTATTSAATKTTTGPTTTTSVMNPSTRSSSGVKAILKTNGNSAPTRTKHSKSVNFPDGDDDAHEQVIGYGGQECFDDDTDDDETDHRNSKNDDDDDDDVPFTEEERMIHNQTQKNTSFNSVSRNLLASEVATFKNHGVSSTRVTSSSTSAPLVTIRPFGQSAPSLNSAARTKSNGATSDCPKINLVSPMRNGQVLTAGIARSTAVTNQTNNKEQMKNRENLLKKSEQLIDNVVQKPEVEKITSFSDPVPAVITNETAVEEQPLPTPPASPTPTAPPDVSSNTKHIVLQSSRVASGRIESDSSKPASNRSTLTRKPPVWREKPRIPIKPQTGGAPPPAGVAESTVVASHPAAKVSTSESKSPQPQMKLQSAECQPGQISIRFVHLSSGGDDTVHEAPPNLPSLIPANLNDSPIPQKCQVVKQLSALERLDLLGSSENLTEILPSACVALPQPSPSPKVAEVETISPNFVLENLAEAEVVTPPRTPSPITMANEINNNPIKAVLAEQEDQVQTHPDAQPTPLSKSPRLTNKSDEAKEEATKTDSFSVDCRSNSTRGLTRSAFEALRANLAGSLELSRVCQPQRGINGGNPKRQAPPTPLSCDMENSASQSDSGPSSPPSSLASLNMADPVAPLPPPAQSPPSPPPAPALPSLIECVVTTPAKQSPPTSAEKIRPSDRAISASPRFRNSLICTSPDGGSMAVDEEDGHPRSVSLTRVERSDSQSMATKPPSIRKFIKERATHFLHMADAGGSCGGGSSRPSGSRLSRSDRFAAESRATVNGKKGKSRFSLRKFLGLKKDGGWDEPAEPLPPKIRPEIVHPIDFHPIGQVQVVQGKVQNNSNDSVIGRSPAHDSISSSDSGRHSSMEMQQSDSSLGSSDCPSPANSHQSNSFKSASLKGRPKPPPPPRLHSLDQPLVVAAPQRSNTSTPTNRPSRPPPPKSSDPMSHDVSRFSPSQVHNSRPNAAEYANLGDIRNGMTPKKPERSASMRTRERSTTYDSHALESKQDGLHYDCVSIQQPSPVNKPTADEDGYIIPMRMKSSPSFSSVSSSSASSGQRHSLTSFQPTQEGPPSRRCNRLSGMRQSRQDLHVKLEDHYGTVTGANFQALAQLLEQATSKRPLAPHFHELRRVKSQDLKWNVFEDHCVLLRTASVTFMQSTWQNHDLLLSVFNDSLLEMAENKAPFAQPAVVTFTAHVPAPLLPARGIKTAGIEVFPPGQVAMLKQLPHLLTMETEGQMERLQQSLSILLQICRAMEWLSQQKRVVDRLNHEEIVFYREHSQDAYRLLWLPQEAESGLGLSVKETLSSCIRLLTPLLSNQLADKLFVILQRDVMSVDRMCQFLEYTMFGPSADLIDGDHDQSDLDMFQRWLDVERASTLNELIRTQGLWRVKLSVVEEFRLSFLISTSPHHLFDTSQI</sequence>
<feature type="compositionally biased region" description="Polar residues" evidence="1">
    <location>
        <begin position="367"/>
        <end position="381"/>
    </location>
</feature>
<evidence type="ECO:0000313" key="2">
    <source>
        <dbReference type="EMBL" id="KAK4029067.1"/>
    </source>
</evidence>
<comment type="caution">
    <text evidence="2">The sequence shown here is derived from an EMBL/GenBank/DDBJ whole genome shotgun (WGS) entry which is preliminary data.</text>
</comment>
<dbReference type="PANTHER" id="PTHR37970:SF1">
    <property type="entry name" value="SERINE-RICH ADHESIN FOR PLATELETS"/>
    <property type="match status" value="1"/>
</dbReference>
<feature type="region of interest" description="Disordered" evidence="1">
    <location>
        <begin position="925"/>
        <end position="1089"/>
    </location>
</feature>
<organism evidence="2 3">
    <name type="scientific">Daphnia magna</name>
    <dbReference type="NCBI Taxonomy" id="35525"/>
    <lineage>
        <taxon>Eukaryota</taxon>
        <taxon>Metazoa</taxon>
        <taxon>Ecdysozoa</taxon>
        <taxon>Arthropoda</taxon>
        <taxon>Crustacea</taxon>
        <taxon>Branchiopoda</taxon>
        <taxon>Diplostraca</taxon>
        <taxon>Cladocera</taxon>
        <taxon>Anomopoda</taxon>
        <taxon>Daphniidae</taxon>
        <taxon>Daphnia</taxon>
    </lineage>
</organism>
<feature type="compositionally biased region" description="Basic and acidic residues" evidence="1">
    <location>
        <begin position="617"/>
        <end position="628"/>
    </location>
</feature>
<feature type="compositionally biased region" description="Low complexity" evidence="1">
    <location>
        <begin position="693"/>
        <end position="711"/>
    </location>
</feature>
<evidence type="ECO:0000313" key="3">
    <source>
        <dbReference type="Proteomes" id="UP001234178"/>
    </source>
</evidence>
<feature type="compositionally biased region" description="Polar residues" evidence="1">
    <location>
        <begin position="250"/>
        <end position="266"/>
    </location>
</feature>
<feature type="compositionally biased region" description="Polar residues" evidence="1">
    <location>
        <begin position="391"/>
        <end position="401"/>
    </location>
</feature>
<feature type="compositionally biased region" description="Polar residues" evidence="1">
    <location>
        <begin position="111"/>
        <end position="120"/>
    </location>
</feature>
<feature type="compositionally biased region" description="Polar residues" evidence="1">
    <location>
        <begin position="969"/>
        <end position="979"/>
    </location>
</feature>
<feature type="compositionally biased region" description="Low complexity" evidence="1">
    <location>
        <begin position="933"/>
        <end position="944"/>
    </location>
</feature>
<name>A0ABR0AVB2_9CRUS</name>
<feature type="compositionally biased region" description="Low complexity" evidence="1">
    <location>
        <begin position="956"/>
        <end position="968"/>
    </location>
</feature>
<feature type="compositionally biased region" description="Low complexity" evidence="1">
    <location>
        <begin position="1008"/>
        <end position="1018"/>
    </location>
</feature>
<dbReference type="EMBL" id="JAOYFB010000039">
    <property type="protein sequence ID" value="KAK4029067.1"/>
    <property type="molecule type" value="Genomic_DNA"/>
</dbReference>
<proteinExistence type="predicted"/>
<feature type="region of interest" description="Disordered" evidence="1">
    <location>
        <begin position="94"/>
        <end position="189"/>
    </location>
</feature>
<accession>A0ABR0AVB2</accession>
<dbReference type="PANTHER" id="PTHR37970">
    <property type="entry name" value="PROTEIN CBG08587"/>
    <property type="match status" value="1"/>
</dbReference>
<dbReference type="Proteomes" id="UP001234178">
    <property type="component" value="Unassembled WGS sequence"/>
</dbReference>
<feature type="compositionally biased region" description="Low complexity" evidence="1">
    <location>
        <begin position="94"/>
        <end position="110"/>
    </location>
</feature>
<gene>
    <name evidence="2" type="ORF">OUZ56_022077</name>
</gene>
<feature type="compositionally biased region" description="Polar residues" evidence="1">
    <location>
        <begin position="1037"/>
        <end position="1047"/>
    </location>
</feature>
<keyword evidence="3" id="KW-1185">Reference proteome</keyword>
<feature type="compositionally biased region" description="Pro residues" evidence="1">
    <location>
        <begin position="718"/>
        <end position="735"/>
    </location>
</feature>